<dbReference type="SUPFAM" id="SSF55174">
    <property type="entry name" value="Alpha-L RNA-binding motif"/>
    <property type="match status" value="1"/>
</dbReference>
<evidence type="ECO:0000256" key="3">
    <source>
        <dbReference type="PROSITE-ProRule" id="PRU00182"/>
    </source>
</evidence>
<evidence type="ECO:0000256" key="2">
    <source>
        <dbReference type="ARBA" id="ARBA00029460"/>
    </source>
</evidence>
<dbReference type="InterPro" id="IPR047048">
    <property type="entry name" value="TlyA"/>
</dbReference>
<gene>
    <name evidence="6" type="ORF">GCM10025866_34330</name>
</gene>
<feature type="compositionally biased region" description="Polar residues" evidence="4">
    <location>
        <begin position="149"/>
        <end position="161"/>
    </location>
</feature>
<dbReference type="PROSITE" id="PS50889">
    <property type="entry name" value="S4"/>
    <property type="match status" value="1"/>
</dbReference>
<proteinExistence type="inferred from homology"/>
<comment type="similarity">
    <text evidence="2">Belongs to the TlyA family.</text>
</comment>
<evidence type="ECO:0000313" key="6">
    <source>
        <dbReference type="EMBL" id="BDZ47524.1"/>
    </source>
</evidence>
<dbReference type="Pfam" id="PF01728">
    <property type="entry name" value="FtsJ"/>
    <property type="match status" value="1"/>
</dbReference>
<dbReference type="EMBL" id="AP027731">
    <property type="protein sequence ID" value="BDZ47524.1"/>
    <property type="molecule type" value="Genomic_DNA"/>
</dbReference>
<dbReference type="InterPro" id="IPR002877">
    <property type="entry name" value="RNA_MeTrfase_FtsJ_dom"/>
</dbReference>
<dbReference type="InterPro" id="IPR036986">
    <property type="entry name" value="S4_RNA-bd_sf"/>
</dbReference>
<name>A0ABN6XRB9_9MICO</name>
<sequence length="161" mass="17202">MSSRLDAALVERGLARSRAVAARLIADGLVSVDDRQIVKAGVRVEDDARIEVSATDSYVSRAAHKLLGALDAFAVPVTGRLALDAGASTGGFTQVLLERGPPRCWRWTSGTASWPRRSAGIRGCAPSRASTCEAWTRRRSRHSRGPTDGLSSWSRTCPSSP</sequence>
<evidence type="ECO:0000256" key="4">
    <source>
        <dbReference type="SAM" id="MobiDB-lite"/>
    </source>
</evidence>
<reference evidence="7" key="1">
    <citation type="journal article" date="2019" name="Int. J. Syst. Evol. Microbiol.">
        <title>The Global Catalogue of Microorganisms (GCM) 10K type strain sequencing project: providing services to taxonomists for standard genome sequencing and annotation.</title>
        <authorList>
            <consortium name="The Broad Institute Genomics Platform"/>
            <consortium name="The Broad Institute Genome Sequencing Center for Infectious Disease"/>
            <person name="Wu L."/>
            <person name="Ma J."/>
        </authorList>
    </citation>
    <scope>NUCLEOTIDE SEQUENCE [LARGE SCALE GENOMIC DNA]</scope>
    <source>
        <strain evidence="7">NBRC 108725</strain>
    </source>
</reference>
<feature type="domain" description="RNA-binding S4" evidence="5">
    <location>
        <begin position="3"/>
        <end position="67"/>
    </location>
</feature>
<dbReference type="PANTHER" id="PTHR32319:SF0">
    <property type="entry name" value="BACTERIAL HEMOLYSIN-LIKE PROTEIN"/>
    <property type="match status" value="1"/>
</dbReference>
<dbReference type="Proteomes" id="UP001321498">
    <property type="component" value="Chromosome"/>
</dbReference>
<evidence type="ECO:0000256" key="1">
    <source>
        <dbReference type="ARBA" id="ARBA00022884"/>
    </source>
</evidence>
<dbReference type="Gene3D" id="3.40.50.150">
    <property type="entry name" value="Vaccinia Virus protein VP39"/>
    <property type="match status" value="1"/>
</dbReference>
<dbReference type="InterPro" id="IPR002942">
    <property type="entry name" value="S4_RNA-bd"/>
</dbReference>
<dbReference type="Pfam" id="PF01479">
    <property type="entry name" value="S4"/>
    <property type="match status" value="1"/>
</dbReference>
<keyword evidence="1 3" id="KW-0694">RNA-binding</keyword>
<evidence type="ECO:0000259" key="5">
    <source>
        <dbReference type="SMART" id="SM00363"/>
    </source>
</evidence>
<dbReference type="CDD" id="cd00165">
    <property type="entry name" value="S4"/>
    <property type="match status" value="1"/>
</dbReference>
<accession>A0ABN6XRB9</accession>
<dbReference type="PANTHER" id="PTHR32319">
    <property type="entry name" value="BACTERIAL HEMOLYSIN-LIKE PROTEIN"/>
    <property type="match status" value="1"/>
</dbReference>
<protein>
    <recommendedName>
        <fullName evidence="5">RNA-binding S4 domain-containing protein</fullName>
    </recommendedName>
</protein>
<evidence type="ECO:0000313" key="7">
    <source>
        <dbReference type="Proteomes" id="UP001321498"/>
    </source>
</evidence>
<feature type="region of interest" description="Disordered" evidence="4">
    <location>
        <begin position="135"/>
        <end position="161"/>
    </location>
</feature>
<keyword evidence="7" id="KW-1185">Reference proteome</keyword>
<dbReference type="InterPro" id="IPR029063">
    <property type="entry name" value="SAM-dependent_MTases_sf"/>
</dbReference>
<organism evidence="6 7">
    <name type="scientific">Naasia aerilata</name>
    <dbReference type="NCBI Taxonomy" id="1162966"/>
    <lineage>
        <taxon>Bacteria</taxon>
        <taxon>Bacillati</taxon>
        <taxon>Actinomycetota</taxon>
        <taxon>Actinomycetes</taxon>
        <taxon>Micrococcales</taxon>
        <taxon>Microbacteriaceae</taxon>
        <taxon>Naasia</taxon>
    </lineage>
</organism>
<dbReference type="Gene3D" id="3.10.290.10">
    <property type="entry name" value="RNA-binding S4 domain"/>
    <property type="match status" value="1"/>
</dbReference>
<dbReference type="SMART" id="SM00363">
    <property type="entry name" value="S4"/>
    <property type="match status" value="1"/>
</dbReference>